<comment type="caution">
    <text evidence="2">The sequence shown here is derived from an EMBL/GenBank/DDBJ whole genome shotgun (WGS) entry which is preliminary data.</text>
</comment>
<dbReference type="AlphaFoldDB" id="A0A0C1J183"/>
<reference evidence="2 3" key="1">
    <citation type="submission" date="2014-11" db="EMBL/GenBank/DDBJ databases">
        <title>Genome sequence of Flavihumibacter solisilvae 3-3.</title>
        <authorList>
            <person name="Zhou G."/>
            <person name="Li M."/>
            <person name="Wang G."/>
        </authorList>
    </citation>
    <scope>NUCLEOTIDE SEQUENCE [LARGE SCALE GENOMIC DNA]</scope>
    <source>
        <strain evidence="2 3">3-3</strain>
    </source>
</reference>
<sequence length="313" mass="35081">MQIVLGAGGPVSNELTKELLKNGIAPMLVSRKPVTAFPTVEWKKADLKDLKETLAATKGATVIYMCAGLQYNKKIWSAEWPLIMDNLVAAAKETGARLIFFDNVYMYGHVKGPMTEETPYNPKSVKGEIRARIARKLLDESKSGNINGTIARAADFYGAESLNSFFDTMVLQKFSKKEKAMWMGNADTLHSLTYVPDAGKAMYLLGQQPSSGNQVWHVPTEKAMTGKDFIALAAKIFHTNPRYFEVRKLMLQAFGLMNPLVGETVELYYQYQFDYVFDSTKFENAFGVKPTAYETGISTLFENFWQRNGKNPV</sequence>
<dbReference type="InterPro" id="IPR036291">
    <property type="entry name" value="NAD(P)-bd_dom_sf"/>
</dbReference>
<dbReference type="SUPFAM" id="SSF51735">
    <property type="entry name" value="NAD(P)-binding Rossmann-fold domains"/>
    <property type="match status" value="1"/>
</dbReference>
<dbReference type="RefSeq" id="WP_039136585.1">
    <property type="nucleotide sequence ID" value="NZ_JSVC01000001.1"/>
</dbReference>
<organism evidence="2 3">
    <name type="scientific">Flavihumibacter solisilvae</name>
    <dbReference type="NCBI Taxonomy" id="1349421"/>
    <lineage>
        <taxon>Bacteria</taxon>
        <taxon>Pseudomonadati</taxon>
        <taxon>Bacteroidota</taxon>
        <taxon>Chitinophagia</taxon>
        <taxon>Chitinophagales</taxon>
        <taxon>Chitinophagaceae</taxon>
        <taxon>Flavihumibacter</taxon>
    </lineage>
</organism>
<evidence type="ECO:0000313" key="3">
    <source>
        <dbReference type="Proteomes" id="UP000031408"/>
    </source>
</evidence>
<dbReference type="EMBL" id="JSVC01000001">
    <property type="protein sequence ID" value="KIC96514.1"/>
    <property type="molecule type" value="Genomic_DNA"/>
</dbReference>
<dbReference type="InterPro" id="IPR001509">
    <property type="entry name" value="Epimerase_deHydtase"/>
</dbReference>
<dbReference type="OrthoDB" id="112777at2"/>
<dbReference type="STRING" id="1349421.OI18_00480"/>
<dbReference type="PANTHER" id="PTHR43245:SF13">
    <property type="entry name" value="UDP-D-APIOSE_UDP-D-XYLOSE SYNTHASE 2"/>
    <property type="match status" value="1"/>
</dbReference>
<dbReference type="PANTHER" id="PTHR43245">
    <property type="entry name" value="BIFUNCTIONAL POLYMYXIN RESISTANCE PROTEIN ARNA"/>
    <property type="match status" value="1"/>
</dbReference>
<name>A0A0C1J183_9BACT</name>
<dbReference type="Proteomes" id="UP000031408">
    <property type="component" value="Unassembled WGS sequence"/>
</dbReference>
<dbReference type="Gene3D" id="3.40.50.720">
    <property type="entry name" value="NAD(P)-binding Rossmann-like Domain"/>
    <property type="match status" value="1"/>
</dbReference>
<protein>
    <recommendedName>
        <fullName evidence="1">NAD-dependent epimerase/dehydratase domain-containing protein</fullName>
    </recommendedName>
</protein>
<proteinExistence type="predicted"/>
<keyword evidence="3" id="KW-1185">Reference proteome</keyword>
<feature type="domain" description="NAD-dependent epimerase/dehydratase" evidence="1">
    <location>
        <begin position="3"/>
        <end position="214"/>
    </location>
</feature>
<evidence type="ECO:0000313" key="2">
    <source>
        <dbReference type="EMBL" id="KIC96514.1"/>
    </source>
</evidence>
<evidence type="ECO:0000259" key="1">
    <source>
        <dbReference type="Pfam" id="PF01370"/>
    </source>
</evidence>
<accession>A0A0C1J183</accession>
<gene>
    <name evidence="2" type="ORF">OI18_00480</name>
</gene>
<dbReference type="InterPro" id="IPR050177">
    <property type="entry name" value="Lipid_A_modif_metabolic_enz"/>
</dbReference>
<dbReference type="Pfam" id="PF01370">
    <property type="entry name" value="Epimerase"/>
    <property type="match status" value="1"/>
</dbReference>